<dbReference type="Proteomes" id="UP000799092">
    <property type="component" value="Unassembled WGS sequence"/>
</dbReference>
<dbReference type="AlphaFoldDB" id="A0A6A8DCX4"/>
<accession>A0A6A8DCX4</accession>
<proteinExistence type="predicted"/>
<dbReference type="EMBL" id="WJNG01000002">
    <property type="protein sequence ID" value="MRH41729.1"/>
    <property type="molecule type" value="Genomic_DNA"/>
</dbReference>
<reference evidence="1" key="1">
    <citation type="submission" date="2019-11" db="EMBL/GenBank/DDBJ databases">
        <authorList>
            <person name="Li J."/>
        </authorList>
    </citation>
    <scope>NUCLEOTIDE SEQUENCE</scope>
    <source>
        <strain evidence="1">B6B</strain>
    </source>
</reference>
<sequence length="70" mass="8019">MSEYKLYEKERNSIESLLEKGYRIKGVKDNLEGAIVVFEKEGKVAEHLQVMMADTRKYISNLIAIQNKGA</sequence>
<comment type="caution">
    <text evidence="1">The sequence shown here is derived from an EMBL/GenBank/DDBJ whole genome shotgun (WGS) entry which is preliminary data.</text>
</comment>
<dbReference type="OrthoDB" id="2454651at2"/>
<evidence type="ECO:0000313" key="1">
    <source>
        <dbReference type="EMBL" id="MRH41729.1"/>
    </source>
</evidence>
<dbReference type="RefSeq" id="WP_153735358.1">
    <property type="nucleotide sequence ID" value="NZ_WJNG01000002.1"/>
</dbReference>
<protein>
    <submittedName>
        <fullName evidence="1">Uncharacterized protein</fullName>
    </submittedName>
</protein>
<organism evidence="1 2">
    <name type="scientific">Aquibacillus halophilus</name>
    <dbReference type="NCBI Taxonomy" id="930132"/>
    <lineage>
        <taxon>Bacteria</taxon>
        <taxon>Bacillati</taxon>
        <taxon>Bacillota</taxon>
        <taxon>Bacilli</taxon>
        <taxon>Bacillales</taxon>
        <taxon>Bacillaceae</taxon>
        <taxon>Aquibacillus</taxon>
    </lineage>
</organism>
<gene>
    <name evidence="1" type="ORF">GH741_03460</name>
</gene>
<name>A0A6A8DCX4_9BACI</name>
<keyword evidence="2" id="KW-1185">Reference proteome</keyword>
<evidence type="ECO:0000313" key="2">
    <source>
        <dbReference type="Proteomes" id="UP000799092"/>
    </source>
</evidence>